<evidence type="ECO:0000256" key="1">
    <source>
        <dbReference type="SAM" id="Phobius"/>
    </source>
</evidence>
<feature type="transmembrane region" description="Helical" evidence="1">
    <location>
        <begin position="14"/>
        <end position="34"/>
    </location>
</feature>
<keyword evidence="1" id="KW-0472">Membrane</keyword>
<organism evidence="2 3">
    <name type="scientific">Candidatus Kaiserbacteria bacterium RIFCSPLOWO2_01_FULL_54_20</name>
    <dbReference type="NCBI Taxonomy" id="1798513"/>
    <lineage>
        <taxon>Bacteria</taxon>
        <taxon>Candidatus Kaiseribacteriota</taxon>
    </lineage>
</organism>
<dbReference type="AlphaFoldDB" id="A0A1F6EJT9"/>
<dbReference type="EMBL" id="MFMA01000023">
    <property type="protein sequence ID" value="OGG73930.1"/>
    <property type="molecule type" value="Genomic_DNA"/>
</dbReference>
<protein>
    <submittedName>
        <fullName evidence="2">Uncharacterized protein</fullName>
    </submittedName>
</protein>
<dbReference type="Proteomes" id="UP000178427">
    <property type="component" value="Unassembled WGS sequence"/>
</dbReference>
<comment type="caution">
    <text evidence="2">The sequence shown here is derived from an EMBL/GenBank/DDBJ whole genome shotgun (WGS) entry which is preliminary data.</text>
</comment>
<gene>
    <name evidence="2" type="ORF">A3A40_00600</name>
</gene>
<keyword evidence="1" id="KW-1133">Transmembrane helix</keyword>
<sequence length="101" mass="10726">MFGFVELFKDTEGLVLLVFILASISSYSSGSAYGDSMLIQGLGAIKLIPLIILKSLSGISPLVAAICALAFLWYMGMLREIFGAPMMAVMTMALIILMVGG</sequence>
<evidence type="ECO:0000313" key="2">
    <source>
        <dbReference type="EMBL" id="OGG73930.1"/>
    </source>
</evidence>
<evidence type="ECO:0000313" key="3">
    <source>
        <dbReference type="Proteomes" id="UP000178427"/>
    </source>
</evidence>
<keyword evidence="1" id="KW-0812">Transmembrane</keyword>
<proteinExistence type="predicted"/>
<accession>A0A1F6EJT9</accession>
<feature type="transmembrane region" description="Helical" evidence="1">
    <location>
        <begin position="55"/>
        <end position="75"/>
    </location>
</feature>
<reference evidence="2 3" key="1">
    <citation type="journal article" date="2016" name="Nat. Commun.">
        <title>Thousands of microbial genomes shed light on interconnected biogeochemical processes in an aquifer system.</title>
        <authorList>
            <person name="Anantharaman K."/>
            <person name="Brown C.T."/>
            <person name="Hug L.A."/>
            <person name="Sharon I."/>
            <person name="Castelle C.J."/>
            <person name="Probst A.J."/>
            <person name="Thomas B.C."/>
            <person name="Singh A."/>
            <person name="Wilkins M.J."/>
            <person name="Karaoz U."/>
            <person name="Brodie E.L."/>
            <person name="Williams K.H."/>
            <person name="Hubbard S.S."/>
            <person name="Banfield J.F."/>
        </authorList>
    </citation>
    <scope>NUCLEOTIDE SEQUENCE [LARGE SCALE GENOMIC DNA]</scope>
</reference>
<feature type="transmembrane region" description="Helical" evidence="1">
    <location>
        <begin position="81"/>
        <end position="100"/>
    </location>
</feature>
<name>A0A1F6EJT9_9BACT</name>